<proteinExistence type="predicted"/>
<evidence type="ECO:0000313" key="9">
    <source>
        <dbReference type="Proteomes" id="UP000248214"/>
    </source>
</evidence>
<evidence type="ECO:0000256" key="6">
    <source>
        <dbReference type="SAM" id="Phobius"/>
    </source>
</evidence>
<feature type="transmembrane region" description="Helical" evidence="6">
    <location>
        <begin position="20"/>
        <end position="41"/>
    </location>
</feature>
<dbReference type="InterPro" id="IPR020846">
    <property type="entry name" value="MFS_dom"/>
</dbReference>
<dbReference type="EMBL" id="PDOD01000002">
    <property type="protein sequence ID" value="PYZ93477.1"/>
    <property type="molecule type" value="Genomic_DNA"/>
</dbReference>
<comment type="subcellular location">
    <subcellularLocation>
        <location evidence="1">Cell membrane</location>
        <topology evidence="1">Multi-pass membrane protein</topology>
    </subcellularLocation>
</comment>
<feature type="transmembrane region" description="Helical" evidence="6">
    <location>
        <begin position="428"/>
        <end position="451"/>
    </location>
</feature>
<evidence type="ECO:0000256" key="3">
    <source>
        <dbReference type="ARBA" id="ARBA00022692"/>
    </source>
</evidence>
<feature type="transmembrane region" description="Helical" evidence="6">
    <location>
        <begin position="53"/>
        <end position="72"/>
    </location>
</feature>
<dbReference type="PANTHER" id="PTHR42718">
    <property type="entry name" value="MAJOR FACILITATOR SUPERFAMILY MULTIDRUG TRANSPORTER MFSC"/>
    <property type="match status" value="1"/>
</dbReference>
<dbReference type="InterPro" id="IPR011701">
    <property type="entry name" value="MFS"/>
</dbReference>
<dbReference type="Gene3D" id="1.20.1250.20">
    <property type="entry name" value="MFS general substrate transporter like domains"/>
    <property type="match status" value="1"/>
</dbReference>
<sequence>MDSEQRKPLLNRKDKRNLTLLLCIILTFTVMNGTMFNVAIPDIAEEFNLLPSQVSWVMTGYILVFAIGSLMYGKLADLFPIKRLLTIGIILFASGATLGLFSPNYSVLLTARILQAMGGATIPALAFIIPARFMPEDRARVFGIVSATVAFASGLGPITGGLVGGAFNWRYLFILSILSLIAIPFLRKWLPNEERKKGTVDVLGALLIAGSITGLLVFVTTFNFIGLIGGFIAFCLFIWRVKTFHSPFIEPAMLKNKYYTATIATSFLGTSAMFGMIFVVPIMARTIYDLDTVQIGLLLFPGAMAAGLIGQYGGKLVQQKGSYPVLRLAFVMVIIGSMLISTFIGFPPYLMALCILVQYMAFPLIQSSTANLLTELVPANRTGVGIGMFNLMNFLSGAISSAVFGALLDLEHIRFQINPFASNGEFAIYSNLFIGLTLISAIALIMFTLVFRHRLVDNKAKANF</sequence>
<feature type="transmembrane region" description="Helical" evidence="6">
    <location>
        <begin position="385"/>
        <end position="408"/>
    </location>
</feature>
<dbReference type="PANTHER" id="PTHR42718:SF9">
    <property type="entry name" value="MAJOR FACILITATOR SUPERFAMILY MULTIDRUG TRANSPORTER MFSC"/>
    <property type="match status" value="1"/>
</dbReference>
<dbReference type="RefSeq" id="WP_110609509.1">
    <property type="nucleotide sequence ID" value="NZ_PDOD01000002.1"/>
</dbReference>
<accession>A0A323TIT1</accession>
<dbReference type="OrthoDB" id="2403626at2"/>
<evidence type="ECO:0000256" key="2">
    <source>
        <dbReference type="ARBA" id="ARBA00022448"/>
    </source>
</evidence>
<feature type="transmembrane region" description="Helical" evidence="6">
    <location>
        <begin position="107"/>
        <end position="129"/>
    </location>
</feature>
<dbReference type="PROSITE" id="PS50850">
    <property type="entry name" value="MFS"/>
    <property type="match status" value="1"/>
</dbReference>
<feature type="transmembrane region" description="Helical" evidence="6">
    <location>
        <begin position="84"/>
        <end position="101"/>
    </location>
</feature>
<evidence type="ECO:0000256" key="1">
    <source>
        <dbReference type="ARBA" id="ARBA00004651"/>
    </source>
</evidence>
<dbReference type="AlphaFoldDB" id="A0A323TIT1"/>
<dbReference type="Gene3D" id="1.20.1720.10">
    <property type="entry name" value="Multidrug resistance protein D"/>
    <property type="match status" value="1"/>
</dbReference>
<feature type="transmembrane region" description="Helical" evidence="6">
    <location>
        <begin position="198"/>
        <end position="218"/>
    </location>
</feature>
<name>A0A323TIT1_9BACI</name>
<dbReference type="Pfam" id="PF07690">
    <property type="entry name" value="MFS_1"/>
    <property type="match status" value="1"/>
</dbReference>
<dbReference type="CDD" id="cd17321">
    <property type="entry name" value="MFS_MMR_MDR_like"/>
    <property type="match status" value="1"/>
</dbReference>
<keyword evidence="9" id="KW-1185">Reference proteome</keyword>
<feature type="transmembrane region" description="Helical" evidence="6">
    <location>
        <begin position="224"/>
        <end position="241"/>
    </location>
</feature>
<organism evidence="8 9">
    <name type="scientific">Salipaludibacillus keqinensis</name>
    <dbReference type="NCBI Taxonomy" id="2045207"/>
    <lineage>
        <taxon>Bacteria</taxon>
        <taxon>Bacillati</taxon>
        <taxon>Bacillota</taxon>
        <taxon>Bacilli</taxon>
        <taxon>Bacillales</taxon>
        <taxon>Bacillaceae</taxon>
    </lineage>
</organism>
<feature type="transmembrane region" description="Helical" evidence="6">
    <location>
        <begin position="295"/>
        <end position="313"/>
    </location>
</feature>
<feature type="transmembrane region" description="Helical" evidence="6">
    <location>
        <begin position="350"/>
        <end position="373"/>
    </location>
</feature>
<evidence type="ECO:0000259" key="7">
    <source>
        <dbReference type="PROSITE" id="PS50850"/>
    </source>
</evidence>
<feature type="transmembrane region" description="Helical" evidence="6">
    <location>
        <begin position="141"/>
        <end position="163"/>
    </location>
</feature>
<feature type="transmembrane region" description="Helical" evidence="6">
    <location>
        <begin position="169"/>
        <end position="186"/>
    </location>
</feature>
<evidence type="ECO:0000313" key="8">
    <source>
        <dbReference type="EMBL" id="PYZ93477.1"/>
    </source>
</evidence>
<dbReference type="PRINTS" id="PR01036">
    <property type="entry name" value="TCRTETB"/>
</dbReference>
<feature type="domain" description="Major facilitator superfamily (MFS) profile" evidence="7">
    <location>
        <begin position="18"/>
        <end position="455"/>
    </location>
</feature>
<dbReference type="InterPro" id="IPR036259">
    <property type="entry name" value="MFS_trans_sf"/>
</dbReference>
<evidence type="ECO:0000256" key="5">
    <source>
        <dbReference type="ARBA" id="ARBA00023136"/>
    </source>
</evidence>
<feature type="transmembrane region" description="Helical" evidence="6">
    <location>
        <begin position="325"/>
        <end position="344"/>
    </location>
</feature>
<keyword evidence="3 6" id="KW-0812">Transmembrane</keyword>
<dbReference type="Proteomes" id="UP000248214">
    <property type="component" value="Unassembled WGS sequence"/>
</dbReference>
<keyword evidence="2" id="KW-0813">Transport</keyword>
<dbReference type="GO" id="GO:0005886">
    <property type="term" value="C:plasma membrane"/>
    <property type="evidence" value="ECO:0007669"/>
    <property type="project" value="UniProtKB-SubCell"/>
</dbReference>
<keyword evidence="4 6" id="KW-1133">Transmembrane helix</keyword>
<evidence type="ECO:0000256" key="4">
    <source>
        <dbReference type="ARBA" id="ARBA00022989"/>
    </source>
</evidence>
<comment type="caution">
    <text evidence="8">The sequence shown here is derived from an EMBL/GenBank/DDBJ whole genome shotgun (WGS) entry which is preliminary data.</text>
</comment>
<dbReference type="GO" id="GO:0022857">
    <property type="term" value="F:transmembrane transporter activity"/>
    <property type="evidence" value="ECO:0007669"/>
    <property type="project" value="InterPro"/>
</dbReference>
<gene>
    <name evidence="8" type="ORF">CR194_09915</name>
</gene>
<protein>
    <submittedName>
        <fullName evidence="8">MFS transporter</fullName>
    </submittedName>
</protein>
<dbReference type="SUPFAM" id="SSF103473">
    <property type="entry name" value="MFS general substrate transporter"/>
    <property type="match status" value="1"/>
</dbReference>
<feature type="transmembrane region" description="Helical" evidence="6">
    <location>
        <begin position="261"/>
        <end position="283"/>
    </location>
</feature>
<keyword evidence="5 6" id="KW-0472">Membrane</keyword>
<reference evidence="8 9" key="1">
    <citation type="submission" date="2017-10" db="EMBL/GenBank/DDBJ databases">
        <title>Bacillus sp. nov., a halophilic bacterium isolated from a Keqin Lake.</title>
        <authorList>
            <person name="Wang H."/>
        </authorList>
    </citation>
    <scope>NUCLEOTIDE SEQUENCE [LARGE SCALE GENOMIC DNA]</scope>
    <source>
        <strain evidence="8 9">KQ-12</strain>
    </source>
</reference>